<dbReference type="EMBL" id="CZPZ01000009">
    <property type="protein sequence ID" value="CUS34467.1"/>
    <property type="molecule type" value="Genomic_DNA"/>
</dbReference>
<evidence type="ECO:0000313" key="2">
    <source>
        <dbReference type="Proteomes" id="UP000198736"/>
    </source>
</evidence>
<organism evidence="1 2">
    <name type="scientific">Candidatus Nitrospira nitrificans</name>
    <dbReference type="NCBI Taxonomy" id="1742973"/>
    <lineage>
        <taxon>Bacteria</taxon>
        <taxon>Pseudomonadati</taxon>
        <taxon>Nitrospirota</taxon>
        <taxon>Nitrospiria</taxon>
        <taxon>Nitrospirales</taxon>
        <taxon>Nitrospiraceae</taxon>
        <taxon>Nitrospira</taxon>
    </lineage>
</organism>
<gene>
    <name evidence="1" type="ORF">COMA2_170021</name>
</gene>
<evidence type="ECO:0000313" key="1">
    <source>
        <dbReference type="EMBL" id="CUS34467.1"/>
    </source>
</evidence>
<dbReference type="AlphaFoldDB" id="A0A0S4L9T4"/>
<dbReference type="STRING" id="1742973.COMA2_170021"/>
<name>A0A0S4L9T4_9BACT</name>
<dbReference type="RefSeq" id="WP_090895767.1">
    <property type="nucleotide sequence ID" value="NZ_CZPZ01000009.1"/>
</dbReference>
<proteinExistence type="predicted"/>
<reference evidence="2" key="1">
    <citation type="submission" date="2015-10" db="EMBL/GenBank/DDBJ databases">
        <authorList>
            <person name="Luecker S."/>
            <person name="Luecker S."/>
        </authorList>
    </citation>
    <scope>NUCLEOTIDE SEQUENCE [LARGE SCALE GENOMIC DNA]</scope>
</reference>
<keyword evidence="2" id="KW-1185">Reference proteome</keyword>
<protein>
    <submittedName>
        <fullName evidence="1">Uncharacterized protein</fullName>
    </submittedName>
</protein>
<sequence>MSCTRCQGLMLEEHMIDLEGGYGEMWHRALRCFNCGHRDDAVMRHHRQRHATPIMGNPSAVTVPETVALSRESESLEPLAA</sequence>
<dbReference type="Proteomes" id="UP000198736">
    <property type="component" value="Unassembled WGS sequence"/>
</dbReference>
<accession>A0A0S4L9T4</accession>
<dbReference type="OrthoDB" id="9813127at2"/>